<proteinExistence type="predicted"/>
<dbReference type="AlphaFoldDB" id="A0A843TJY7"/>
<sequence length="69" mass="8171">MEARQQEHMEAMLGHERELEIRQQKQEEAMEVRERDMLSQIQQMKDMLSMFISSDSVGDRRSRAGTSRS</sequence>
<feature type="region of interest" description="Disordered" evidence="1">
    <location>
        <begin position="1"/>
        <end position="20"/>
    </location>
</feature>
<protein>
    <submittedName>
        <fullName evidence="2">Uncharacterized protein</fullName>
    </submittedName>
</protein>
<evidence type="ECO:0000256" key="1">
    <source>
        <dbReference type="SAM" id="MobiDB-lite"/>
    </source>
</evidence>
<reference evidence="2" key="1">
    <citation type="submission" date="2017-07" db="EMBL/GenBank/DDBJ databases">
        <title>Taro Niue Genome Assembly and Annotation.</title>
        <authorList>
            <person name="Atibalentja N."/>
            <person name="Keating K."/>
            <person name="Fields C.J."/>
        </authorList>
    </citation>
    <scope>NUCLEOTIDE SEQUENCE</scope>
    <source>
        <strain evidence="2">Niue_2</strain>
        <tissue evidence="2">Leaf</tissue>
    </source>
</reference>
<organism evidence="2 3">
    <name type="scientific">Colocasia esculenta</name>
    <name type="common">Wild taro</name>
    <name type="synonym">Arum esculentum</name>
    <dbReference type="NCBI Taxonomy" id="4460"/>
    <lineage>
        <taxon>Eukaryota</taxon>
        <taxon>Viridiplantae</taxon>
        <taxon>Streptophyta</taxon>
        <taxon>Embryophyta</taxon>
        <taxon>Tracheophyta</taxon>
        <taxon>Spermatophyta</taxon>
        <taxon>Magnoliopsida</taxon>
        <taxon>Liliopsida</taxon>
        <taxon>Araceae</taxon>
        <taxon>Aroideae</taxon>
        <taxon>Colocasieae</taxon>
        <taxon>Colocasia</taxon>
    </lineage>
</organism>
<accession>A0A843TJY7</accession>
<dbReference type="EMBL" id="NMUH01000141">
    <property type="protein sequence ID" value="MQL72732.1"/>
    <property type="molecule type" value="Genomic_DNA"/>
</dbReference>
<comment type="caution">
    <text evidence="2">The sequence shown here is derived from an EMBL/GenBank/DDBJ whole genome shotgun (WGS) entry which is preliminary data.</text>
</comment>
<keyword evidence="3" id="KW-1185">Reference proteome</keyword>
<dbReference type="Proteomes" id="UP000652761">
    <property type="component" value="Unassembled WGS sequence"/>
</dbReference>
<name>A0A843TJY7_COLES</name>
<gene>
    <name evidence="2" type="ORF">Taro_005078</name>
</gene>
<evidence type="ECO:0000313" key="2">
    <source>
        <dbReference type="EMBL" id="MQL72732.1"/>
    </source>
</evidence>
<evidence type="ECO:0000313" key="3">
    <source>
        <dbReference type="Proteomes" id="UP000652761"/>
    </source>
</evidence>